<name>A0A1F7XL04_9BACT</name>
<evidence type="ECO:0000259" key="1">
    <source>
        <dbReference type="Pfam" id="PF00561"/>
    </source>
</evidence>
<dbReference type="SUPFAM" id="SSF53474">
    <property type="entry name" value="alpha/beta-Hydrolases"/>
    <property type="match status" value="1"/>
</dbReference>
<dbReference type="STRING" id="1802485.A2V97_02910"/>
<evidence type="ECO:0000313" key="3">
    <source>
        <dbReference type="Proteomes" id="UP000177382"/>
    </source>
</evidence>
<dbReference type="Pfam" id="PF00561">
    <property type="entry name" value="Abhydrolase_1"/>
    <property type="match status" value="1"/>
</dbReference>
<accession>A0A1F7XL04</accession>
<protein>
    <recommendedName>
        <fullName evidence="1">AB hydrolase-1 domain-containing protein</fullName>
    </recommendedName>
</protein>
<comment type="caution">
    <text evidence="2">The sequence shown here is derived from an EMBL/GenBank/DDBJ whole genome shotgun (WGS) entry which is preliminary data.</text>
</comment>
<dbReference type="Gene3D" id="3.40.50.1820">
    <property type="entry name" value="alpha/beta hydrolase"/>
    <property type="match status" value="1"/>
</dbReference>
<dbReference type="EMBL" id="MGFX01000001">
    <property type="protein sequence ID" value="OGM15707.1"/>
    <property type="molecule type" value="Genomic_DNA"/>
</dbReference>
<dbReference type="Proteomes" id="UP000177382">
    <property type="component" value="Unassembled WGS sequence"/>
</dbReference>
<proteinExistence type="predicted"/>
<reference evidence="2 3" key="1">
    <citation type="journal article" date="2016" name="Nat. Commun.">
        <title>Thousands of microbial genomes shed light on interconnected biogeochemical processes in an aquifer system.</title>
        <authorList>
            <person name="Anantharaman K."/>
            <person name="Brown C.T."/>
            <person name="Hug L.A."/>
            <person name="Sharon I."/>
            <person name="Castelle C.J."/>
            <person name="Probst A.J."/>
            <person name="Thomas B.C."/>
            <person name="Singh A."/>
            <person name="Wilkins M.J."/>
            <person name="Karaoz U."/>
            <person name="Brodie E.L."/>
            <person name="Williams K.H."/>
            <person name="Hubbard S.S."/>
            <person name="Banfield J.F."/>
        </authorList>
    </citation>
    <scope>NUCLEOTIDE SEQUENCE [LARGE SCALE GENOMIC DNA]</scope>
</reference>
<gene>
    <name evidence="2" type="ORF">A2V97_02910</name>
</gene>
<organism evidence="2 3">
    <name type="scientific">Candidatus Woesebacteria bacterium RBG_16_42_24</name>
    <dbReference type="NCBI Taxonomy" id="1802485"/>
    <lineage>
        <taxon>Bacteria</taxon>
        <taxon>Candidatus Woeseibacteriota</taxon>
    </lineage>
</organism>
<dbReference type="InterPro" id="IPR000073">
    <property type="entry name" value="AB_hydrolase_1"/>
</dbReference>
<sequence>MRKVALILHGWPQHRAGGHFLSMFLKARGYKVITPDLFGRSFSFSPEAIHGEIKEELNNQKPEAIIGVSLGGMLLPFIAKDYPESKLVFIASGPYLKVRPILFNFFIKANKHQVVLNFAERILKLPNWLLALAYKLANPFNRNLEERKEYEEDMYRNIEFIKGIPVSKEIEIARFVIHADTSEILKGLKNKALIFNGRRDLFMPAERGQELHNLLKQSSLIVNEGEHFNSFTGKDLKAVGDFLQN</sequence>
<evidence type="ECO:0000313" key="2">
    <source>
        <dbReference type="EMBL" id="OGM15707.1"/>
    </source>
</evidence>
<dbReference type="AlphaFoldDB" id="A0A1F7XL04"/>
<dbReference type="InterPro" id="IPR029058">
    <property type="entry name" value="AB_hydrolase_fold"/>
</dbReference>
<feature type="domain" description="AB hydrolase-1" evidence="1">
    <location>
        <begin position="6"/>
        <end position="233"/>
    </location>
</feature>